<keyword evidence="1" id="KW-0812">Transmembrane</keyword>
<keyword evidence="3" id="KW-0614">Plasmid</keyword>
<feature type="transmembrane region" description="Helical" evidence="1">
    <location>
        <begin position="150"/>
        <end position="168"/>
    </location>
</feature>
<keyword evidence="1" id="KW-1133">Transmembrane helix</keyword>
<dbReference type="InterPro" id="IPR036938">
    <property type="entry name" value="PAP2/HPO_sf"/>
</dbReference>
<dbReference type="InterPro" id="IPR000326">
    <property type="entry name" value="PAP2/HPO"/>
</dbReference>
<organism evidence="3 4">
    <name type="scientific">Rhizobium jaguaris</name>
    <dbReference type="NCBI Taxonomy" id="1312183"/>
    <lineage>
        <taxon>Bacteria</taxon>
        <taxon>Pseudomonadati</taxon>
        <taxon>Pseudomonadota</taxon>
        <taxon>Alphaproteobacteria</taxon>
        <taxon>Hyphomicrobiales</taxon>
        <taxon>Rhizobiaceae</taxon>
        <taxon>Rhizobium/Agrobacterium group</taxon>
        <taxon>Rhizobium</taxon>
    </lineage>
</organism>
<evidence type="ECO:0000313" key="3">
    <source>
        <dbReference type="EMBL" id="AYG61680.1"/>
    </source>
</evidence>
<dbReference type="Gene3D" id="1.20.144.10">
    <property type="entry name" value="Phosphatidic acid phosphatase type 2/haloperoxidase"/>
    <property type="match status" value="1"/>
</dbReference>
<dbReference type="PANTHER" id="PTHR14969">
    <property type="entry name" value="SPHINGOSINE-1-PHOSPHATE PHOSPHOHYDROLASE"/>
    <property type="match status" value="1"/>
</dbReference>
<dbReference type="KEGG" id="rjg:CCGE525_22580"/>
<dbReference type="PANTHER" id="PTHR14969:SF13">
    <property type="entry name" value="AT30094P"/>
    <property type="match status" value="1"/>
</dbReference>
<dbReference type="EMBL" id="CP032695">
    <property type="protein sequence ID" value="AYG61680.1"/>
    <property type="molecule type" value="Genomic_DNA"/>
</dbReference>
<feature type="transmembrane region" description="Helical" evidence="1">
    <location>
        <begin position="126"/>
        <end position="144"/>
    </location>
</feature>
<feature type="domain" description="Phosphatidic acid phosphatase type 2/haloperoxidase" evidence="2">
    <location>
        <begin position="56"/>
        <end position="165"/>
    </location>
</feature>
<proteinExistence type="predicted"/>
<keyword evidence="1" id="KW-0472">Membrane</keyword>
<dbReference type="AlphaFoldDB" id="A0A387FQP2"/>
<evidence type="ECO:0000313" key="4">
    <source>
        <dbReference type="Proteomes" id="UP000282195"/>
    </source>
</evidence>
<protein>
    <submittedName>
        <fullName evidence="3">Phosphatase PAP2 family protein</fullName>
    </submittedName>
</protein>
<sequence length="182" mass="20084">MYDFDIAATQWINAWSGKSAVLDAAMIWVSAIGVPLMILGVAGQWWLQVDKRHTRHVLVATGMAFLLGLAVNQIVLLFVHRMRPYDNGLTHLLISRSADFSFPSDHATASFAIALTFLLYGMRRGYIFLAAALIVTLSRVYVGTHYVSDVVGGAVTALIAVIAVRAIYREDTRIDRFITGIL</sequence>
<feature type="transmembrane region" description="Helical" evidence="1">
    <location>
        <begin position="25"/>
        <end position="46"/>
    </location>
</feature>
<keyword evidence="4" id="KW-1185">Reference proteome</keyword>
<dbReference type="Pfam" id="PF01569">
    <property type="entry name" value="PAP2"/>
    <property type="match status" value="1"/>
</dbReference>
<name>A0A387FQP2_9HYPH</name>
<dbReference type="SUPFAM" id="SSF48317">
    <property type="entry name" value="Acid phosphatase/Vanadium-dependent haloperoxidase"/>
    <property type="match status" value="1"/>
</dbReference>
<dbReference type="OrthoDB" id="9801622at2"/>
<dbReference type="SMART" id="SM00014">
    <property type="entry name" value="acidPPc"/>
    <property type="match status" value="1"/>
</dbReference>
<evidence type="ECO:0000256" key="1">
    <source>
        <dbReference type="SAM" id="Phobius"/>
    </source>
</evidence>
<accession>A0A387FQP2</accession>
<dbReference type="Proteomes" id="UP000282195">
    <property type="component" value="Plasmid pRCCGE525c"/>
</dbReference>
<evidence type="ECO:0000259" key="2">
    <source>
        <dbReference type="SMART" id="SM00014"/>
    </source>
</evidence>
<feature type="transmembrane region" description="Helical" evidence="1">
    <location>
        <begin position="58"/>
        <end position="80"/>
    </location>
</feature>
<reference evidence="3 4" key="1">
    <citation type="submission" date="2018-10" db="EMBL/GenBank/DDBJ databases">
        <title>Rhizobium etli, R. leguminosarum and a new Rhizobium genospecies from Phaseolus dumosus.</title>
        <authorList>
            <person name="Ramirez-Puebla S.T."/>
            <person name="Rogel-Hernandez M.A."/>
            <person name="Guerrero G."/>
            <person name="Ormeno-Orrillo E."/>
            <person name="Martinez-Romero J.C."/>
            <person name="Negrete-Yankelevich S."/>
            <person name="Martinez-Romero E."/>
        </authorList>
    </citation>
    <scope>NUCLEOTIDE SEQUENCE [LARGE SCALE GENOMIC DNA]</scope>
    <source>
        <strain evidence="3 4">CCGE525</strain>
        <plasmid evidence="4">prccge525c</plasmid>
    </source>
</reference>
<gene>
    <name evidence="3" type="ORF">CCGE525_22580</name>
</gene>
<geneLocation type="plasmid" evidence="4">
    <name>prccge525c</name>
</geneLocation>
<dbReference type="RefSeq" id="WP_120706623.1">
    <property type="nucleotide sequence ID" value="NZ_CP032695.1"/>
</dbReference>